<gene>
    <name evidence="2" type="ORF">F3F73_22930</name>
</gene>
<dbReference type="AlphaFoldDB" id="A0A7J4XC77"/>
<accession>A0A7J4XC77</accession>
<sequence length="144" mass="15690">MIKCMKKIYFLLLGLFLMSSIPFFANTFSATGVIMDDGGKKTTDKATTIVLKGRFIKQPERSLPLAAPVDAVFVENEGIYLNASSSLPDVTVNVLKDGCVIYESFVDLPADVEVLVPVVCSGSGTYVLRLTNPQDGFLEGEFIR</sequence>
<evidence type="ECO:0000313" key="3">
    <source>
        <dbReference type="Proteomes" id="UP000422221"/>
    </source>
</evidence>
<evidence type="ECO:0000313" key="2">
    <source>
        <dbReference type="EMBL" id="KAA3756948.1"/>
    </source>
</evidence>
<name>A0A7J4XC77_9BACE</name>
<dbReference type="Pfam" id="PF11589">
    <property type="entry name" value="DUF3244"/>
    <property type="match status" value="1"/>
</dbReference>
<evidence type="ECO:0000256" key="1">
    <source>
        <dbReference type="SAM" id="SignalP"/>
    </source>
</evidence>
<keyword evidence="1" id="KW-0732">Signal</keyword>
<reference evidence="2 3" key="1">
    <citation type="journal article" date="2019" name="Nat. Med.">
        <title>A library of human gut bacterial isolates paired with longitudinal multiomics data enables mechanistic microbiome research.</title>
        <authorList>
            <person name="Poyet M."/>
            <person name="Groussin M."/>
            <person name="Gibbons S.M."/>
            <person name="Avila-Pacheco J."/>
            <person name="Jiang X."/>
            <person name="Kearney S.M."/>
            <person name="Perrotta A.R."/>
            <person name="Berdy B."/>
            <person name="Zhao S."/>
            <person name="Lieberman T.D."/>
            <person name="Swanson P.K."/>
            <person name="Smith M."/>
            <person name="Roesemann S."/>
            <person name="Alexander J.E."/>
            <person name="Rich S.A."/>
            <person name="Livny J."/>
            <person name="Vlamakis H."/>
            <person name="Clish C."/>
            <person name="Bullock K."/>
            <person name="Deik A."/>
            <person name="Scott J."/>
            <person name="Pierce K.A."/>
            <person name="Xavier R.J."/>
            <person name="Alm E.J."/>
        </authorList>
    </citation>
    <scope>NUCLEOTIDE SEQUENCE [LARGE SCALE GENOMIC DNA]</scope>
    <source>
        <strain evidence="2 3">BIOML-A10</strain>
    </source>
</reference>
<dbReference type="EMBL" id="VWMK01000039">
    <property type="protein sequence ID" value="KAA3756948.1"/>
    <property type="molecule type" value="Genomic_DNA"/>
</dbReference>
<dbReference type="InterPro" id="IPR021638">
    <property type="entry name" value="DUF3244"/>
</dbReference>
<feature type="chain" id="PRO_5029850982" evidence="1">
    <location>
        <begin position="26"/>
        <end position="144"/>
    </location>
</feature>
<feature type="signal peptide" evidence="1">
    <location>
        <begin position="1"/>
        <end position="25"/>
    </location>
</feature>
<organism evidence="2 3">
    <name type="scientific">Bacteroides salyersiae</name>
    <dbReference type="NCBI Taxonomy" id="291644"/>
    <lineage>
        <taxon>Bacteria</taxon>
        <taxon>Pseudomonadati</taxon>
        <taxon>Bacteroidota</taxon>
        <taxon>Bacteroidia</taxon>
        <taxon>Bacteroidales</taxon>
        <taxon>Bacteroidaceae</taxon>
        <taxon>Bacteroides</taxon>
    </lineage>
</organism>
<protein>
    <submittedName>
        <fullName evidence="2">DUF3244 domain-containing protein</fullName>
    </submittedName>
</protein>
<proteinExistence type="predicted"/>
<dbReference type="Proteomes" id="UP000422221">
    <property type="component" value="Unassembled WGS sequence"/>
</dbReference>
<dbReference type="Gene3D" id="2.60.40.3080">
    <property type="match status" value="1"/>
</dbReference>
<comment type="caution">
    <text evidence="2">The sequence shown here is derived from an EMBL/GenBank/DDBJ whole genome shotgun (WGS) entry which is preliminary data.</text>
</comment>